<dbReference type="HOGENOM" id="CLU_639018_0_0_0"/>
<evidence type="ECO:0000256" key="5">
    <source>
        <dbReference type="SAM" id="MobiDB-lite"/>
    </source>
</evidence>
<gene>
    <name evidence="7" type="ordered locus">Isop_2678</name>
</gene>
<evidence type="ECO:0000259" key="6">
    <source>
        <dbReference type="PROSITE" id="PS51007"/>
    </source>
</evidence>
<dbReference type="GO" id="GO:0046872">
    <property type="term" value="F:metal ion binding"/>
    <property type="evidence" value="ECO:0007669"/>
    <property type="project" value="UniProtKB-KW"/>
</dbReference>
<feature type="domain" description="Cytochrome c" evidence="6">
    <location>
        <begin position="284"/>
        <end position="422"/>
    </location>
</feature>
<evidence type="ECO:0000256" key="4">
    <source>
        <dbReference type="PROSITE-ProRule" id="PRU00433"/>
    </source>
</evidence>
<dbReference type="AlphaFoldDB" id="E8QZV7"/>
<organism evidence="7 8">
    <name type="scientific">Isosphaera pallida (strain ATCC 43644 / DSM 9630 / IS1B)</name>
    <dbReference type="NCBI Taxonomy" id="575540"/>
    <lineage>
        <taxon>Bacteria</taxon>
        <taxon>Pseudomonadati</taxon>
        <taxon>Planctomycetota</taxon>
        <taxon>Planctomycetia</taxon>
        <taxon>Isosphaerales</taxon>
        <taxon>Isosphaeraceae</taxon>
        <taxon>Isosphaera</taxon>
    </lineage>
</organism>
<evidence type="ECO:0000313" key="8">
    <source>
        <dbReference type="Proteomes" id="UP000008631"/>
    </source>
</evidence>
<keyword evidence="3 4" id="KW-0408">Iron</keyword>
<dbReference type="NCBIfam" id="TIGR02603">
    <property type="entry name" value="CxxCH_TIGR02603"/>
    <property type="match status" value="1"/>
</dbReference>
<dbReference type="KEGG" id="ipa:Isop_2678"/>
<evidence type="ECO:0000313" key="7">
    <source>
        <dbReference type="EMBL" id="ADV63248.1"/>
    </source>
</evidence>
<feature type="region of interest" description="Disordered" evidence="5">
    <location>
        <begin position="235"/>
        <end position="254"/>
    </location>
</feature>
<protein>
    <submittedName>
        <fullName evidence="7">Heme-binding protein</fullName>
    </submittedName>
</protein>
<dbReference type="InterPro" id="IPR009056">
    <property type="entry name" value="Cyt_c-like_dom"/>
</dbReference>
<reference key="1">
    <citation type="submission" date="2010-11" db="EMBL/GenBank/DDBJ databases">
        <title>The complete sequence of chromosome of Isophaera pallida ATCC 43644.</title>
        <authorList>
            <consortium name="US DOE Joint Genome Institute (JGI-PGF)"/>
            <person name="Lucas S."/>
            <person name="Copeland A."/>
            <person name="Lapidus A."/>
            <person name="Bruce D."/>
            <person name="Goodwin L."/>
            <person name="Pitluck S."/>
            <person name="Kyrpides N."/>
            <person name="Mavromatis K."/>
            <person name="Pagani I."/>
            <person name="Ivanova N."/>
            <person name="Saunders E."/>
            <person name="Brettin T."/>
            <person name="Detter J.C."/>
            <person name="Han C."/>
            <person name="Tapia R."/>
            <person name="Land M."/>
            <person name="Hauser L."/>
            <person name="Markowitz V."/>
            <person name="Cheng J.-F."/>
            <person name="Hugenholtz P."/>
            <person name="Woyke T."/>
            <person name="Wu D."/>
            <person name="Eisen J.A."/>
        </authorList>
    </citation>
    <scope>NUCLEOTIDE SEQUENCE</scope>
    <source>
        <strain>ATCC 43644</strain>
    </source>
</reference>
<reference evidence="7 8" key="2">
    <citation type="journal article" date="2011" name="Stand. Genomic Sci.">
        <title>Complete genome sequence of Isosphaera pallida type strain (IS1B).</title>
        <authorList>
            <consortium name="US DOE Joint Genome Institute (JGI-PGF)"/>
            <person name="Goker M."/>
            <person name="Cleland D."/>
            <person name="Saunders E."/>
            <person name="Lapidus A."/>
            <person name="Nolan M."/>
            <person name="Lucas S."/>
            <person name="Hammon N."/>
            <person name="Deshpande S."/>
            <person name="Cheng J.F."/>
            <person name="Tapia R."/>
            <person name="Han C."/>
            <person name="Goodwin L."/>
            <person name="Pitluck S."/>
            <person name="Liolios K."/>
            <person name="Pagani I."/>
            <person name="Ivanova N."/>
            <person name="Mavromatis K."/>
            <person name="Pati A."/>
            <person name="Chen A."/>
            <person name="Palaniappan K."/>
            <person name="Land M."/>
            <person name="Hauser L."/>
            <person name="Chang Y.J."/>
            <person name="Jeffries C.D."/>
            <person name="Detter J.C."/>
            <person name="Beck B."/>
            <person name="Woyke T."/>
            <person name="Bristow J."/>
            <person name="Eisen J.A."/>
            <person name="Markowitz V."/>
            <person name="Hugenholtz P."/>
            <person name="Kyrpides N.C."/>
            <person name="Klenk H.P."/>
        </authorList>
    </citation>
    <scope>NUCLEOTIDE SEQUENCE [LARGE SCALE GENOMIC DNA]</scope>
    <source>
        <strain evidence="8">ATCC 43644 / DSM 9630 / IS1B</strain>
    </source>
</reference>
<dbReference type="SUPFAM" id="SSF46626">
    <property type="entry name" value="Cytochrome c"/>
    <property type="match status" value="1"/>
</dbReference>
<dbReference type="STRING" id="575540.Isop_2678"/>
<keyword evidence="8" id="KW-1185">Reference proteome</keyword>
<evidence type="ECO:0000256" key="2">
    <source>
        <dbReference type="ARBA" id="ARBA00022723"/>
    </source>
</evidence>
<dbReference type="PANTHER" id="PTHR33546:SF1">
    <property type="entry name" value="LARGE, MULTIFUNCTIONAL SECRETED PROTEIN"/>
    <property type="match status" value="1"/>
</dbReference>
<dbReference type="RefSeq" id="WP_013565536.1">
    <property type="nucleotide sequence ID" value="NC_014962.1"/>
</dbReference>
<dbReference type="GO" id="GO:0009055">
    <property type="term" value="F:electron transfer activity"/>
    <property type="evidence" value="ECO:0007669"/>
    <property type="project" value="InterPro"/>
</dbReference>
<accession>E8QZV7</accession>
<dbReference type="Gene3D" id="1.10.760.10">
    <property type="entry name" value="Cytochrome c-like domain"/>
    <property type="match status" value="1"/>
</dbReference>
<dbReference type="InterPro" id="IPR013427">
    <property type="entry name" value="Haem-bd_dom_put"/>
</dbReference>
<dbReference type="EMBL" id="CP002353">
    <property type="protein sequence ID" value="ADV63248.1"/>
    <property type="molecule type" value="Genomic_DNA"/>
</dbReference>
<dbReference type="PROSITE" id="PS51007">
    <property type="entry name" value="CYTC"/>
    <property type="match status" value="1"/>
</dbReference>
<dbReference type="Proteomes" id="UP000008631">
    <property type="component" value="Chromosome"/>
</dbReference>
<dbReference type="eggNOG" id="COG2010">
    <property type="taxonomic scope" value="Bacteria"/>
</dbReference>
<sequence length="429" mass="47160">MEVRLRVDQAPDAETVAQWRRSVIWYRERAEGGTEFAFPVAAVEPCEGTKERVWRLAVNPLPGRGWYRWMVESDPPAPADATTFVAQGWTASWFGPEELDLPMWSTWLPDFNPHVFDPHLEALGLTQAWRDRFRQPGRLELHAVTFAPLAGLAVQADRPFSLTVGFATDPILSQPDPDNTSQEQQGPIHRVQIALDEPHDPANGPRDVTLAFQTGAEPGSGSNAPPRLLVLEPRWKNKDDGPDPTKTPLWLPPWVADASPSTIRAEEDPEAVAAQTIPFDLNGGDPQRGRLVFWDEEAKCAVCHQVGGEGGAIGPALDRPELARFDQAWWYRQIAEPSAVIAPNVRTHVAQLADGRVLSGVVRVVDFQTLTLAGHDGTIETLNRDDLTALNASSSSTMPSGLTGALGQQRLRDLLAFLMDAARRSQSLP</sequence>
<name>E8QZV7_ISOPI</name>
<dbReference type="InParanoid" id="E8QZV7"/>
<dbReference type="PANTHER" id="PTHR33546">
    <property type="entry name" value="LARGE, MULTIFUNCTIONAL SECRETED PROTEIN-RELATED"/>
    <property type="match status" value="1"/>
</dbReference>
<evidence type="ECO:0000256" key="3">
    <source>
        <dbReference type="ARBA" id="ARBA00023004"/>
    </source>
</evidence>
<keyword evidence="2 4" id="KW-0479">Metal-binding</keyword>
<evidence type="ECO:0000256" key="1">
    <source>
        <dbReference type="ARBA" id="ARBA00022617"/>
    </source>
</evidence>
<dbReference type="Pfam" id="PF00034">
    <property type="entry name" value="Cytochrom_C"/>
    <property type="match status" value="1"/>
</dbReference>
<dbReference type="GO" id="GO:0020037">
    <property type="term" value="F:heme binding"/>
    <property type="evidence" value="ECO:0007669"/>
    <property type="project" value="InterPro"/>
</dbReference>
<proteinExistence type="predicted"/>
<keyword evidence="1 4" id="KW-0349">Heme</keyword>
<dbReference type="InterPro" id="IPR036909">
    <property type="entry name" value="Cyt_c-like_dom_sf"/>
</dbReference>